<dbReference type="PATRIC" id="fig|1365257.3.peg.3193"/>
<keyword evidence="1" id="KW-0547">Nucleotide-binding</keyword>
<dbReference type="Proteomes" id="UP000076661">
    <property type="component" value="Unassembled WGS sequence"/>
</dbReference>
<dbReference type="InterPro" id="IPR053269">
    <property type="entry name" value="Asp-Met_ligase"/>
</dbReference>
<evidence type="ECO:0000256" key="1">
    <source>
        <dbReference type="PROSITE-ProRule" id="PRU00409"/>
    </source>
</evidence>
<accession>A0A167LJK3</accession>
<dbReference type="GO" id="GO:0046872">
    <property type="term" value="F:metal ion binding"/>
    <property type="evidence" value="ECO:0007669"/>
    <property type="project" value="InterPro"/>
</dbReference>
<dbReference type="EMBL" id="AUXX01000026">
    <property type="protein sequence ID" value="KZN64656.1"/>
    <property type="molecule type" value="Genomic_DNA"/>
</dbReference>
<sequence>MSAHVYWAHLDPEASWNCANNLSLPSPMGAKSALHLALLDEMFVPARRQDIALTMLPKCQVLHEYHASLGGSYHPQSVFNSAEAWLAENKPSWPDVLSSIAQSSGALGPFSAVNELFSSHHQAPYAYLPNMPAISEQVFPALSAIQFANSKATITQLCQQMEIPCSGIVIEQQSDLYKLQELDYPYVMKEAFGVSGRGAYLVKESRITERLIRHFSKQIDGGKHGGLIAQPWLDIEIDFSSQWHIDSNGEVRFLGLCQVINSGFRFAGIDLCCNALMRSIEQSQYYEQVQLLMSALFKHGYFGPVCVDSAILKDGTVYPVIEVNARESMGSIAMRWQQKLSLNGPVRLRQYDVQYQSAIQLEDILSKLSKCGVLFKDGSDNGIAPLTAANLLLPVNSSTAKGRWVQLECGAQSSEYYRKALSACLSEAGASLL</sequence>
<keyword evidence="1" id="KW-0067">ATP-binding</keyword>
<organism evidence="3 4">
    <name type="scientific">Pseudoalteromonas luteoviolacea S4060-1</name>
    <dbReference type="NCBI Taxonomy" id="1365257"/>
    <lineage>
        <taxon>Bacteria</taxon>
        <taxon>Pseudomonadati</taxon>
        <taxon>Pseudomonadota</taxon>
        <taxon>Gammaproteobacteria</taxon>
        <taxon>Alteromonadales</taxon>
        <taxon>Pseudoalteromonadaceae</taxon>
        <taxon>Pseudoalteromonas</taxon>
    </lineage>
</organism>
<feature type="domain" description="ATP-grasp" evidence="2">
    <location>
        <begin position="155"/>
        <end position="353"/>
    </location>
</feature>
<name>A0A167LJK3_9GAMM</name>
<proteinExistence type="predicted"/>
<protein>
    <recommendedName>
        <fullName evidence="2">ATP-grasp domain-containing protein</fullName>
    </recommendedName>
</protein>
<evidence type="ECO:0000259" key="2">
    <source>
        <dbReference type="PROSITE" id="PS50975"/>
    </source>
</evidence>
<evidence type="ECO:0000313" key="4">
    <source>
        <dbReference type="Proteomes" id="UP000076661"/>
    </source>
</evidence>
<dbReference type="SUPFAM" id="SSF56059">
    <property type="entry name" value="Glutathione synthetase ATP-binding domain-like"/>
    <property type="match status" value="1"/>
</dbReference>
<dbReference type="InterPro" id="IPR011761">
    <property type="entry name" value="ATP-grasp"/>
</dbReference>
<gene>
    <name evidence="3" type="ORF">N478_21920</name>
</gene>
<dbReference type="PANTHER" id="PTHR37018">
    <property type="entry name" value="CULTURE SPECIFIC PROTEIN, PUTATIVE (AFU_ORTHOLOGUE AFUA_2G00130)-RELATED"/>
    <property type="match status" value="1"/>
</dbReference>
<dbReference type="GO" id="GO:0005524">
    <property type="term" value="F:ATP binding"/>
    <property type="evidence" value="ECO:0007669"/>
    <property type="project" value="UniProtKB-UniRule"/>
</dbReference>
<dbReference type="PANTHER" id="PTHR37018:SF1">
    <property type="entry name" value="CULTURE SPECIFIC PROTEIN, PUTATIVE (AFU_ORTHOLOGUE AFUA_2G00130)-RELATED"/>
    <property type="match status" value="1"/>
</dbReference>
<dbReference type="AlphaFoldDB" id="A0A167LJK3"/>
<dbReference type="Gene3D" id="3.30.470.20">
    <property type="entry name" value="ATP-grasp fold, B domain"/>
    <property type="match status" value="1"/>
</dbReference>
<reference evidence="3 4" key="1">
    <citation type="submission" date="2013-07" db="EMBL/GenBank/DDBJ databases">
        <title>Comparative Genomic and Metabolomic Analysis of Twelve Strains of Pseudoalteromonas luteoviolacea.</title>
        <authorList>
            <person name="Vynne N.G."/>
            <person name="Mansson M."/>
            <person name="Gram L."/>
        </authorList>
    </citation>
    <scope>NUCLEOTIDE SEQUENCE [LARGE SCALE GENOMIC DNA]</scope>
    <source>
        <strain evidence="3 4">S4060-1</strain>
    </source>
</reference>
<comment type="caution">
    <text evidence="3">The sequence shown here is derived from an EMBL/GenBank/DDBJ whole genome shotgun (WGS) entry which is preliminary data.</text>
</comment>
<dbReference type="PROSITE" id="PS50975">
    <property type="entry name" value="ATP_GRASP"/>
    <property type="match status" value="1"/>
</dbReference>
<evidence type="ECO:0000313" key="3">
    <source>
        <dbReference type="EMBL" id="KZN64656.1"/>
    </source>
</evidence>
<dbReference type="RefSeq" id="WP_063381742.1">
    <property type="nucleotide sequence ID" value="NZ_AUXX01000026.1"/>
</dbReference>